<dbReference type="SUPFAM" id="SSF51445">
    <property type="entry name" value="(Trans)glycosidases"/>
    <property type="match status" value="1"/>
</dbReference>
<dbReference type="SMART" id="SM00257">
    <property type="entry name" value="LysM"/>
    <property type="match status" value="2"/>
</dbReference>
<evidence type="ECO:0000259" key="2">
    <source>
        <dbReference type="PROSITE" id="PS51782"/>
    </source>
</evidence>
<dbReference type="EMBL" id="JACJKY010000026">
    <property type="protein sequence ID" value="MBM6921792.1"/>
    <property type="molecule type" value="Genomic_DNA"/>
</dbReference>
<comment type="caution">
    <text evidence="3">The sequence shown here is derived from an EMBL/GenBank/DDBJ whole genome shotgun (WGS) entry which is preliminary data.</text>
</comment>
<reference evidence="3" key="1">
    <citation type="submission" date="2020-08" db="EMBL/GenBank/DDBJ databases">
        <authorList>
            <person name="Cejkova D."/>
            <person name="Kubasova T."/>
            <person name="Jahodarova E."/>
            <person name="Rychlik I."/>
        </authorList>
    </citation>
    <scope>NUCLEOTIDE SEQUENCE</scope>
    <source>
        <strain evidence="3">An559</strain>
    </source>
</reference>
<organism evidence="3 4">
    <name type="scientific">Merdimmobilis hominis</name>
    <dbReference type="NCBI Taxonomy" id="2897707"/>
    <lineage>
        <taxon>Bacteria</taxon>
        <taxon>Bacillati</taxon>
        <taxon>Bacillota</taxon>
        <taxon>Clostridia</taxon>
        <taxon>Eubacteriales</taxon>
        <taxon>Oscillospiraceae</taxon>
        <taxon>Merdimmobilis</taxon>
    </lineage>
</organism>
<dbReference type="InterPro" id="IPR017853">
    <property type="entry name" value="GH"/>
</dbReference>
<dbReference type="Gene3D" id="3.20.20.80">
    <property type="entry name" value="Glycosidases"/>
    <property type="match status" value="1"/>
</dbReference>
<gene>
    <name evidence="3" type="ORF">H6A12_11585</name>
</gene>
<dbReference type="GO" id="GO:0016998">
    <property type="term" value="P:cell wall macromolecule catabolic process"/>
    <property type="evidence" value="ECO:0007669"/>
    <property type="project" value="InterPro"/>
</dbReference>
<comment type="similarity">
    <text evidence="1">Belongs to the glycosyl hydrolase 25 family.</text>
</comment>
<keyword evidence="4" id="KW-1185">Reference proteome</keyword>
<dbReference type="PANTHER" id="PTHR34135:SF2">
    <property type="entry name" value="LYSOZYME"/>
    <property type="match status" value="1"/>
</dbReference>
<accession>A0A939BF74</accession>
<evidence type="ECO:0000256" key="1">
    <source>
        <dbReference type="ARBA" id="ARBA00010646"/>
    </source>
</evidence>
<dbReference type="GO" id="GO:0003796">
    <property type="term" value="F:lysozyme activity"/>
    <property type="evidence" value="ECO:0007669"/>
    <property type="project" value="InterPro"/>
</dbReference>
<dbReference type="PANTHER" id="PTHR34135">
    <property type="entry name" value="LYSOZYME"/>
    <property type="match status" value="1"/>
</dbReference>
<sequence length="333" mass="37269">MTTKNVIDISAYQPKVDYQTVKNSGIDGVILRCGLTYWGKQNPAQDACFQTHYEGFRAVNMPVGVYYYSAADSVEKAREEAAFVKSILKGKQFAYPVYYDVENEQRMGPLSKATLTSVVEAFCTEMENAGYFVGVYANTNYFQNKLDHARLAKKYTLWLADYRAENANRTLLRDMFQYTSKGTVSGIAGNVDLNECYKDFPSIIKEAGKNGFSVVETITPPSKPSEKTYTVKTGDSFWKIAQEQLGDGTRYQELAAYNGMRTDDVIYPGQVLKLPAGTQTAVPNKAYTVEKGDSFWKIAQEQLGDGTRYQELAAYNGMRADDVIYPGQVLKLP</sequence>
<dbReference type="InterPro" id="IPR002053">
    <property type="entry name" value="Glyco_hydro_25"/>
</dbReference>
<evidence type="ECO:0000313" key="3">
    <source>
        <dbReference type="EMBL" id="MBM6921792.1"/>
    </source>
</evidence>
<dbReference type="CDD" id="cd06414">
    <property type="entry name" value="GH25_LytC-like"/>
    <property type="match status" value="1"/>
</dbReference>
<dbReference type="Gene3D" id="3.10.350.10">
    <property type="entry name" value="LysM domain"/>
    <property type="match status" value="2"/>
</dbReference>
<dbReference type="Pfam" id="PF01476">
    <property type="entry name" value="LysM"/>
    <property type="match status" value="2"/>
</dbReference>
<dbReference type="PROSITE" id="PS51782">
    <property type="entry name" value="LYSM"/>
    <property type="match status" value="2"/>
</dbReference>
<dbReference type="GO" id="GO:0009253">
    <property type="term" value="P:peptidoglycan catabolic process"/>
    <property type="evidence" value="ECO:0007669"/>
    <property type="project" value="InterPro"/>
</dbReference>
<feature type="domain" description="LysM" evidence="2">
    <location>
        <begin position="227"/>
        <end position="274"/>
    </location>
</feature>
<dbReference type="InterPro" id="IPR036779">
    <property type="entry name" value="LysM_dom_sf"/>
</dbReference>
<dbReference type="SUPFAM" id="SSF54106">
    <property type="entry name" value="LysM domain"/>
    <property type="match status" value="2"/>
</dbReference>
<name>A0A939BF74_9FIRM</name>
<dbReference type="PROSITE" id="PS51904">
    <property type="entry name" value="GLYCOSYL_HYDROL_F25_2"/>
    <property type="match status" value="1"/>
</dbReference>
<dbReference type="CDD" id="cd00118">
    <property type="entry name" value="LysM"/>
    <property type="match status" value="2"/>
</dbReference>
<protein>
    <submittedName>
        <fullName evidence="3">LysM peptidoglycan-binding domain-containing protein</fullName>
    </submittedName>
</protein>
<dbReference type="Pfam" id="PF01183">
    <property type="entry name" value="Glyco_hydro_25"/>
    <property type="match status" value="1"/>
</dbReference>
<dbReference type="InterPro" id="IPR018392">
    <property type="entry name" value="LysM"/>
</dbReference>
<dbReference type="RefSeq" id="WP_204448061.1">
    <property type="nucleotide sequence ID" value="NZ_JACJKY010000026.1"/>
</dbReference>
<evidence type="ECO:0000313" key="4">
    <source>
        <dbReference type="Proteomes" id="UP000774750"/>
    </source>
</evidence>
<reference evidence="3" key="2">
    <citation type="journal article" date="2021" name="Sci. Rep.">
        <title>The distribution of antibiotic resistance genes in chicken gut microbiota commensals.</title>
        <authorList>
            <person name="Juricova H."/>
            <person name="Matiasovicova J."/>
            <person name="Kubasova T."/>
            <person name="Cejkova D."/>
            <person name="Rychlik I."/>
        </authorList>
    </citation>
    <scope>NUCLEOTIDE SEQUENCE</scope>
    <source>
        <strain evidence="3">An559</strain>
    </source>
</reference>
<dbReference type="Proteomes" id="UP000774750">
    <property type="component" value="Unassembled WGS sequence"/>
</dbReference>
<dbReference type="GO" id="GO:0016052">
    <property type="term" value="P:carbohydrate catabolic process"/>
    <property type="evidence" value="ECO:0007669"/>
    <property type="project" value="TreeGrafter"/>
</dbReference>
<dbReference type="AlphaFoldDB" id="A0A939BF74"/>
<feature type="domain" description="LysM" evidence="2">
    <location>
        <begin position="285"/>
        <end position="332"/>
    </location>
</feature>
<proteinExistence type="inferred from homology"/>